<dbReference type="AlphaFoldDB" id="A0A7S0HQA6"/>
<gene>
    <name evidence="1" type="ORF">PANT1444_LOCUS11274</name>
</gene>
<reference evidence="1" key="1">
    <citation type="submission" date="2021-01" db="EMBL/GenBank/DDBJ databases">
        <authorList>
            <person name="Corre E."/>
            <person name="Pelletier E."/>
            <person name="Niang G."/>
            <person name="Scheremetjew M."/>
            <person name="Finn R."/>
            <person name="Kale V."/>
            <person name="Holt S."/>
            <person name="Cochrane G."/>
            <person name="Meng A."/>
            <person name="Brown T."/>
            <person name="Cohen L."/>
        </authorList>
    </citation>
    <scope>NUCLEOTIDE SEQUENCE</scope>
    <source>
        <strain evidence="1">CCMP1374</strain>
    </source>
</reference>
<accession>A0A7S0HQA6</accession>
<proteinExistence type="predicted"/>
<organism evidence="1">
    <name type="scientific">Phaeocystis antarctica</name>
    <dbReference type="NCBI Taxonomy" id="33657"/>
    <lineage>
        <taxon>Eukaryota</taxon>
        <taxon>Haptista</taxon>
        <taxon>Haptophyta</taxon>
        <taxon>Prymnesiophyceae</taxon>
        <taxon>Phaeocystales</taxon>
        <taxon>Phaeocystaceae</taxon>
        <taxon>Phaeocystis</taxon>
    </lineage>
</organism>
<name>A0A7S0HQA6_9EUKA</name>
<evidence type="ECO:0000313" key="1">
    <source>
        <dbReference type="EMBL" id="CAD8490638.1"/>
    </source>
</evidence>
<dbReference type="EMBL" id="HBEP01020043">
    <property type="protein sequence ID" value="CAD8490638.1"/>
    <property type="molecule type" value="Transcribed_RNA"/>
</dbReference>
<protein>
    <submittedName>
        <fullName evidence="1">Uncharacterized protein</fullName>
    </submittedName>
</protein>
<sequence length="179" mass="19504">MVRPTVNDGRFMMGEHRVPPASLAEKRRLNALASRGGGDRSAIAKVAKKQKGASLATAYAHRYADVIADHELSALLQQNSFDDHEELVTVGTRVGVPSSHPNKYGYATTAVVVNVSGRGRCLLRLDITHEERWEPSKLVQKWIVQGRRELACKTPPPPDVNSLAGALATSTLDHMSMTP</sequence>